<gene>
    <name evidence="2" type="ORF">TSOC_015394</name>
</gene>
<accession>A0A2J7X838</accession>
<dbReference type="PROSITE" id="PS50297">
    <property type="entry name" value="ANK_REP_REGION"/>
    <property type="match status" value="1"/>
</dbReference>
<dbReference type="SUPFAM" id="SSF48403">
    <property type="entry name" value="Ankyrin repeat"/>
    <property type="match status" value="1"/>
</dbReference>
<dbReference type="AlphaFoldDB" id="A0A2J7X838"/>
<evidence type="ECO:0000256" key="1">
    <source>
        <dbReference type="PROSITE-ProRule" id="PRU00023"/>
    </source>
</evidence>
<dbReference type="InterPro" id="IPR036770">
    <property type="entry name" value="Ankyrin_rpt-contain_sf"/>
</dbReference>
<dbReference type="EMBL" id="PGGS01005274">
    <property type="protein sequence ID" value="PNG71958.1"/>
    <property type="molecule type" value="Genomic_DNA"/>
</dbReference>
<keyword evidence="1" id="KW-0040">ANK repeat</keyword>
<organism evidence="2 3">
    <name type="scientific">Tetrabaena socialis</name>
    <dbReference type="NCBI Taxonomy" id="47790"/>
    <lineage>
        <taxon>Eukaryota</taxon>
        <taxon>Viridiplantae</taxon>
        <taxon>Chlorophyta</taxon>
        <taxon>core chlorophytes</taxon>
        <taxon>Chlorophyceae</taxon>
        <taxon>CS clade</taxon>
        <taxon>Chlamydomonadales</taxon>
        <taxon>Tetrabaenaceae</taxon>
        <taxon>Tetrabaena</taxon>
    </lineage>
</organism>
<reference evidence="2 3" key="1">
    <citation type="journal article" date="2017" name="Mol. Biol. Evol.">
        <title>The 4-celled Tetrabaena socialis nuclear genome reveals the essential components for genetic control of cell number at the origin of multicellularity in the volvocine lineage.</title>
        <authorList>
            <person name="Featherston J."/>
            <person name="Arakaki Y."/>
            <person name="Hanschen E.R."/>
            <person name="Ferris P.J."/>
            <person name="Michod R.E."/>
            <person name="Olson B.J.S.C."/>
            <person name="Nozaki H."/>
            <person name="Durand P.M."/>
        </authorList>
    </citation>
    <scope>NUCLEOTIDE SEQUENCE [LARGE SCALE GENOMIC DNA]</scope>
    <source>
        <strain evidence="2 3">NIES-571</strain>
    </source>
</reference>
<evidence type="ECO:0000313" key="3">
    <source>
        <dbReference type="Proteomes" id="UP000236333"/>
    </source>
</evidence>
<dbReference type="PROSITE" id="PS50088">
    <property type="entry name" value="ANK_REPEAT"/>
    <property type="match status" value="1"/>
</dbReference>
<dbReference type="Proteomes" id="UP000236333">
    <property type="component" value="Unassembled WGS sequence"/>
</dbReference>
<protein>
    <submittedName>
        <fullName evidence="2">Uncharacterized protein</fullName>
    </submittedName>
</protein>
<comment type="caution">
    <text evidence="2">The sequence shown here is derived from an EMBL/GenBank/DDBJ whole genome shotgun (WGS) entry which is preliminary data.</text>
</comment>
<proteinExistence type="predicted"/>
<feature type="non-terminal residue" evidence="2">
    <location>
        <position position="82"/>
    </location>
</feature>
<dbReference type="OrthoDB" id="19174at2759"/>
<name>A0A2J7X838_9CHLO</name>
<keyword evidence="3" id="KW-1185">Reference proteome</keyword>
<dbReference type="Gene3D" id="1.25.40.20">
    <property type="entry name" value="Ankyrin repeat-containing domain"/>
    <property type="match status" value="1"/>
</dbReference>
<sequence length="82" mass="8908">MLNTNVSFASVGGGTVQKLAPGQTRFSEVGRLPAGLLAYRGKVEELDELIHKESRLHADTPDAHRETPLHIAATYGQLDVVR</sequence>
<evidence type="ECO:0000313" key="2">
    <source>
        <dbReference type="EMBL" id="PNG71958.1"/>
    </source>
</evidence>
<dbReference type="InterPro" id="IPR002110">
    <property type="entry name" value="Ankyrin_rpt"/>
</dbReference>
<feature type="repeat" description="ANK" evidence="1">
    <location>
        <begin position="64"/>
        <end position="82"/>
    </location>
</feature>